<accession>A0ACB5UBX1</accession>
<comment type="caution">
    <text evidence="1">The sequence shown here is derived from an EMBL/GenBank/DDBJ whole genome shotgun (WGS) entry which is preliminary data.</text>
</comment>
<dbReference type="Proteomes" id="UP001165101">
    <property type="component" value="Unassembled WGS sequence"/>
</dbReference>
<proteinExistence type="predicted"/>
<protein>
    <submittedName>
        <fullName evidence="1">Unnamed protein product</fullName>
    </submittedName>
</protein>
<keyword evidence="2" id="KW-1185">Reference proteome</keyword>
<evidence type="ECO:0000313" key="1">
    <source>
        <dbReference type="EMBL" id="GMF06985.1"/>
    </source>
</evidence>
<sequence length="121" mass="12636">MNMNGMGGMNNINNMGMGGMNNMGNNVGGMNNNNNNNNTNAGNTPNNTSNKKSQLKSKNSDTNTIISKGNPSIGGHTPQPVGSGNVDSPRKRSGLSPASVRSARSPMDTKSDIGNREDDLK</sequence>
<evidence type="ECO:0000313" key="2">
    <source>
        <dbReference type="Proteomes" id="UP001165101"/>
    </source>
</evidence>
<organism evidence="1 2">
    <name type="scientific">Candida boidinii</name>
    <name type="common">Yeast</name>
    <dbReference type="NCBI Taxonomy" id="5477"/>
    <lineage>
        <taxon>Eukaryota</taxon>
        <taxon>Fungi</taxon>
        <taxon>Dikarya</taxon>
        <taxon>Ascomycota</taxon>
        <taxon>Saccharomycotina</taxon>
        <taxon>Pichiomycetes</taxon>
        <taxon>Pichiales</taxon>
        <taxon>Pichiaceae</taxon>
        <taxon>Ogataea</taxon>
        <taxon>Ogataea/Candida clade</taxon>
    </lineage>
</organism>
<dbReference type="EMBL" id="BSXV01009140">
    <property type="protein sequence ID" value="GMF06985.1"/>
    <property type="molecule type" value="Genomic_DNA"/>
</dbReference>
<name>A0ACB5UBX1_CANBO</name>
<gene>
    <name evidence="1" type="ORF">Cboi01_000673500</name>
</gene>
<reference evidence="1" key="1">
    <citation type="submission" date="2023-04" db="EMBL/GenBank/DDBJ databases">
        <title>Candida boidinii NBRC 1967.</title>
        <authorList>
            <person name="Ichikawa N."/>
            <person name="Sato H."/>
            <person name="Tonouchi N."/>
        </authorList>
    </citation>
    <scope>NUCLEOTIDE SEQUENCE</scope>
    <source>
        <strain evidence="1">NBRC 1967</strain>
    </source>
</reference>